<dbReference type="GO" id="GO:0005319">
    <property type="term" value="F:lipid transporter activity"/>
    <property type="evidence" value="ECO:0007669"/>
    <property type="project" value="TreeGrafter"/>
</dbReference>
<dbReference type="SUPFAM" id="SSF63707">
    <property type="entry name" value="Ganglioside M2 (gm2) activator"/>
    <property type="match status" value="1"/>
</dbReference>
<gene>
    <name evidence="4" type="ORF">LARSCL_LOCUS14760</name>
</gene>
<dbReference type="GO" id="GO:0006689">
    <property type="term" value="P:ganglioside catabolic process"/>
    <property type="evidence" value="ECO:0007669"/>
    <property type="project" value="InterPro"/>
</dbReference>
<keyword evidence="5" id="KW-1185">Reference proteome</keyword>
<dbReference type="InterPro" id="IPR003172">
    <property type="entry name" value="ML_dom"/>
</dbReference>
<dbReference type="Proteomes" id="UP001497382">
    <property type="component" value="Unassembled WGS sequence"/>
</dbReference>
<dbReference type="PANTHER" id="PTHR17357">
    <property type="entry name" value="GM2 GANGLIOSIDE ACTIVATOR PROTEIN"/>
    <property type="match status" value="1"/>
</dbReference>
<name>A0AAV2AUQ8_9ARAC</name>
<keyword evidence="1 2" id="KW-0732">Signal</keyword>
<dbReference type="InterPro" id="IPR028996">
    <property type="entry name" value="GM2-AP"/>
</dbReference>
<dbReference type="GO" id="GO:0008047">
    <property type="term" value="F:enzyme activator activity"/>
    <property type="evidence" value="ECO:0007669"/>
    <property type="project" value="InterPro"/>
</dbReference>
<evidence type="ECO:0000256" key="2">
    <source>
        <dbReference type="SAM" id="SignalP"/>
    </source>
</evidence>
<dbReference type="Pfam" id="PF02221">
    <property type="entry name" value="E1_DerP2_DerF2"/>
    <property type="match status" value="1"/>
</dbReference>
<dbReference type="Gene3D" id="2.70.220.10">
    <property type="entry name" value="Ganglioside GM2 activator"/>
    <property type="match status" value="1"/>
</dbReference>
<sequence length="180" mass="19495">MASIIFFLCIAFLAPAFAHGSATFTDCGGADKSVAFKDGSVKPDPIQYPGNLSMSVTMDVLKDLPASNFEMRLNLIKLDPRRMNVPCLESIGSCSYDVCGMIENHRSVFCPAFPNPDDCGCPMKVGTYNVKDALVAIPDFGQIFVKILQGHYEGNITFVDKATNTQLGCCAMTFEITPSV</sequence>
<feature type="chain" id="PRO_5043595326" description="MD-2-related lipid-recognition domain-containing protein" evidence="2">
    <location>
        <begin position="19"/>
        <end position="180"/>
    </location>
</feature>
<protein>
    <recommendedName>
        <fullName evidence="3">MD-2-related lipid-recognition domain-containing protein</fullName>
    </recommendedName>
</protein>
<dbReference type="InterPro" id="IPR036846">
    <property type="entry name" value="GM2-AP_sf"/>
</dbReference>
<evidence type="ECO:0000256" key="1">
    <source>
        <dbReference type="ARBA" id="ARBA00022729"/>
    </source>
</evidence>
<organism evidence="4 5">
    <name type="scientific">Larinioides sclopetarius</name>
    <dbReference type="NCBI Taxonomy" id="280406"/>
    <lineage>
        <taxon>Eukaryota</taxon>
        <taxon>Metazoa</taxon>
        <taxon>Ecdysozoa</taxon>
        <taxon>Arthropoda</taxon>
        <taxon>Chelicerata</taxon>
        <taxon>Arachnida</taxon>
        <taxon>Araneae</taxon>
        <taxon>Araneomorphae</taxon>
        <taxon>Entelegynae</taxon>
        <taxon>Araneoidea</taxon>
        <taxon>Araneidae</taxon>
        <taxon>Larinioides</taxon>
    </lineage>
</organism>
<reference evidence="4 5" key="1">
    <citation type="submission" date="2024-04" db="EMBL/GenBank/DDBJ databases">
        <authorList>
            <person name="Rising A."/>
            <person name="Reimegard J."/>
            <person name="Sonavane S."/>
            <person name="Akerstrom W."/>
            <person name="Nylinder S."/>
            <person name="Hedman E."/>
            <person name="Kallberg Y."/>
        </authorList>
    </citation>
    <scope>NUCLEOTIDE SEQUENCE [LARGE SCALE GENOMIC DNA]</scope>
</reference>
<proteinExistence type="predicted"/>
<feature type="domain" description="MD-2-related lipid-recognition" evidence="3">
    <location>
        <begin position="23"/>
        <end position="175"/>
    </location>
</feature>
<dbReference type="AlphaFoldDB" id="A0AAV2AUQ8"/>
<accession>A0AAV2AUQ8</accession>
<evidence type="ECO:0000313" key="5">
    <source>
        <dbReference type="Proteomes" id="UP001497382"/>
    </source>
</evidence>
<evidence type="ECO:0000259" key="3">
    <source>
        <dbReference type="Pfam" id="PF02221"/>
    </source>
</evidence>
<dbReference type="PANTHER" id="PTHR17357:SF0">
    <property type="entry name" value="GANGLIOSIDE GM2 ACTIVATOR"/>
    <property type="match status" value="1"/>
</dbReference>
<evidence type="ECO:0000313" key="4">
    <source>
        <dbReference type="EMBL" id="CAL1287327.1"/>
    </source>
</evidence>
<dbReference type="GO" id="GO:0009898">
    <property type="term" value="C:cytoplasmic side of plasma membrane"/>
    <property type="evidence" value="ECO:0007669"/>
    <property type="project" value="TreeGrafter"/>
</dbReference>
<dbReference type="EMBL" id="CAXIEN010000216">
    <property type="protein sequence ID" value="CAL1287327.1"/>
    <property type="molecule type" value="Genomic_DNA"/>
</dbReference>
<comment type="caution">
    <text evidence="4">The sequence shown here is derived from an EMBL/GenBank/DDBJ whole genome shotgun (WGS) entry which is preliminary data.</text>
</comment>
<feature type="signal peptide" evidence="2">
    <location>
        <begin position="1"/>
        <end position="18"/>
    </location>
</feature>